<keyword evidence="4" id="KW-0671">Queuosine biosynthesis</keyword>
<dbReference type="HAMAP" id="MF_00113">
    <property type="entry name" value="QueA"/>
    <property type="match status" value="1"/>
</dbReference>
<name>A0A061R2E8_9CHLO</name>
<evidence type="ECO:0000256" key="4">
    <source>
        <dbReference type="ARBA" id="ARBA00022785"/>
    </source>
</evidence>
<dbReference type="SUPFAM" id="SSF111337">
    <property type="entry name" value="QueA-like"/>
    <property type="match status" value="1"/>
</dbReference>
<evidence type="ECO:0000313" key="6">
    <source>
        <dbReference type="EMBL" id="JAC64890.1"/>
    </source>
</evidence>
<keyword evidence="1" id="KW-0963">Cytoplasm</keyword>
<dbReference type="InterPro" id="IPR036100">
    <property type="entry name" value="QueA_sf"/>
</dbReference>
<dbReference type="InterPro" id="IPR042119">
    <property type="entry name" value="QueA_dom2"/>
</dbReference>
<dbReference type="Gene3D" id="2.40.10.240">
    <property type="entry name" value="QueA-like"/>
    <property type="match status" value="1"/>
</dbReference>
<accession>A0A061R2E8</accession>
<dbReference type="Pfam" id="PF02547">
    <property type="entry name" value="Queuosine_synth"/>
    <property type="match status" value="1"/>
</dbReference>
<dbReference type="AlphaFoldDB" id="A0A061R2E8"/>
<dbReference type="NCBIfam" id="TIGR00113">
    <property type="entry name" value="queA"/>
    <property type="match status" value="1"/>
</dbReference>
<keyword evidence="6" id="KW-0413">Isomerase</keyword>
<organism evidence="6">
    <name type="scientific">Tetraselmis sp. GSL018</name>
    <dbReference type="NCBI Taxonomy" id="582737"/>
    <lineage>
        <taxon>Eukaryota</taxon>
        <taxon>Viridiplantae</taxon>
        <taxon>Chlorophyta</taxon>
        <taxon>core chlorophytes</taxon>
        <taxon>Chlorodendrophyceae</taxon>
        <taxon>Chlorodendrales</taxon>
        <taxon>Chlorodendraceae</taxon>
        <taxon>Tetraselmis</taxon>
    </lineage>
</organism>
<dbReference type="GO" id="GO:0051075">
    <property type="term" value="F:S-adenosylmethionine:tRNA ribosyltransferase-isomerase activity"/>
    <property type="evidence" value="ECO:0007669"/>
    <property type="project" value="TreeGrafter"/>
</dbReference>
<proteinExistence type="inferred from homology"/>
<evidence type="ECO:0000313" key="5">
    <source>
        <dbReference type="EMBL" id="JAC64468.1"/>
    </source>
</evidence>
<keyword evidence="3" id="KW-0949">S-adenosyl-L-methionine</keyword>
<evidence type="ECO:0000256" key="3">
    <source>
        <dbReference type="ARBA" id="ARBA00022691"/>
    </source>
</evidence>
<dbReference type="EMBL" id="GBEZ01022370">
    <property type="protein sequence ID" value="JAC64468.1"/>
    <property type="molecule type" value="Transcribed_RNA"/>
</dbReference>
<dbReference type="InterPro" id="IPR003699">
    <property type="entry name" value="QueA"/>
</dbReference>
<dbReference type="NCBIfam" id="NF001140">
    <property type="entry name" value="PRK00147.1"/>
    <property type="match status" value="1"/>
</dbReference>
<reference evidence="6" key="1">
    <citation type="submission" date="2014-05" db="EMBL/GenBank/DDBJ databases">
        <title>The transcriptome of the halophilic microalga Tetraselmis sp. GSL018 isolated from the Great Salt Lake, Utah.</title>
        <authorList>
            <person name="Jinkerson R.E."/>
            <person name="D'Adamo S."/>
            <person name="Posewitz M.C."/>
        </authorList>
    </citation>
    <scope>NUCLEOTIDE SEQUENCE</scope>
    <source>
        <strain evidence="6">GSL018</strain>
    </source>
</reference>
<evidence type="ECO:0000256" key="2">
    <source>
        <dbReference type="ARBA" id="ARBA00022679"/>
    </source>
</evidence>
<sequence>MSSLRTMLRRAMSISGNRGFSTKLSDYDFHVPPELIAQTPAEPRDSARLLVVRRSEGTIEHRVFRELPDILSPSHLVVLNNTRVVNCKLSVTCSGSKPATIYLLKGLPGTSWEVSGDEAFEALPAGTRLQVDGTDITGTVLTGASSGTAAVSFESAAATDPNTLRSAIQSAARVPLPPYITATEGEAGYQTVYAREGGSVAAPTAGLHFTDRVLAAMDARGIGRAELTLHVGYGTFGHVSAEDLGGHSMHSEEFDVPVGAAEAVNAHRAAGKTVLAVGTTSTRVLESVTGPDGRVQAGAGATDIFIRPGHRFQTVGALLTNLHMPRLTPVMLVAAFAGYDLTMAAYREAVEQRYRFFSFGDSMLVL</sequence>
<dbReference type="PANTHER" id="PTHR30307">
    <property type="entry name" value="S-ADENOSYLMETHIONINE:TRNA RIBOSYLTRANSFERASE-ISOMERASE"/>
    <property type="match status" value="1"/>
</dbReference>
<gene>
    <name evidence="6" type="primary">QUEA</name>
    <name evidence="6" type="ORF">TSPGSL018_17298</name>
    <name evidence="5" type="ORF">TSPGSL018_18243</name>
</gene>
<dbReference type="PANTHER" id="PTHR30307:SF0">
    <property type="entry name" value="S-ADENOSYLMETHIONINE:TRNA RIBOSYLTRANSFERASE-ISOMERASE"/>
    <property type="match status" value="1"/>
</dbReference>
<keyword evidence="2 6" id="KW-0808">Transferase</keyword>
<evidence type="ECO:0000256" key="1">
    <source>
        <dbReference type="ARBA" id="ARBA00022490"/>
    </source>
</evidence>
<dbReference type="InterPro" id="IPR042118">
    <property type="entry name" value="QueA_dom1"/>
</dbReference>
<dbReference type="EMBL" id="GBEZ01021900">
    <property type="protein sequence ID" value="JAC64890.1"/>
    <property type="molecule type" value="Transcribed_RNA"/>
</dbReference>
<dbReference type="Gene3D" id="3.40.1780.10">
    <property type="entry name" value="QueA-like"/>
    <property type="match status" value="1"/>
</dbReference>
<dbReference type="GO" id="GO:0008616">
    <property type="term" value="P:tRNA queuosine(34) biosynthetic process"/>
    <property type="evidence" value="ECO:0007669"/>
    <property type="project" value="UniProtKB-KW"/>
</dbReference>
<protein>
    <submittedName>
        <fullName evidence="6">S-adenosylmethionine:tRNA ribosyltransferase-isomerase</fullName>
    </submittedName>
</protein>